<sequence length="125" mass="14250">MIILIFSMIVVGMIFYNRYIPVFGIKSVEQEDISNTITIVDIRDFNESYKSPVPGALTIPVAYLKRNYQDIPSMDLYLVASSKLESNMGIRYLQKKGYHIRGYSIADSTRVLLNEKKSMSLGNNN</sequence>
<gene>
    <name evidence="1" type="ORF">D5F11_013785</name>
</gene>
<accession>A0A429X7K7</accession>
<proteinExistence type="predicted"/>
<protein>
    <submittedName>
        <fullName evidence="1">Sulfurtransferase</fullName>
    </submittedName>
</protein>
<dbReference type="RefSeq" id="WP_120116769.1">
    <property type="nucleotide sequence ID" value="NZ_QYTW02000013.1"/>
</dbReference>
<dbReference type="InterPro" id="IPR036873">
    <property type="entry name" value="Rhodanese-like_dom_sf"/>
</dbReference>
<dbReference type="Gene3D" id="3.40.250.10">
    <property type="entry name" value="Rhodanese-like domain"/>
    <property type="match status" value="1"/>
</dbReference>
<keyword evidence="1" id="KW-0808">Transferase</keyword>
<dbReference type="AlphaFoldDB" id="A0A429X7K7"/>
<reference evidence="1 2" key="1">
    <citation type="submission" date="2018-12" db="EMBL/GenBank/DDBJ databases">
        <authorList>
            <person name="Sun L."/>
            <person name="Chen Z."/>
        </authorList>
    </citation>
    <scope>NUCLEOTIDE SEQUENCE [LARGE SCALE GENOMIC DNA]</scope>
    <source>
        <strain evidence="1 2">LMG 29736</strain>
    </source>
</reference>
<organism evidence="1 2">
    <name type="scientific">Siminovitchia terrae</name>
    <name type="common">Bacillus terrae</name>
    <dbReference type="NCBI Taxonomy" id="1914933"/>
    <lineage>
        <taxon>Bacteria</taxon>
        <taxon>Bacillati</taxon>
        <taxon>Bacillota</taxon>
        <taxon>Bacilli</taxon>
        <taxon>Bacillales</taxon>
        <taxon>Bacillaceae</taxon>
        <taxon>Siminovitchia</taxon>
    </lineage>
</organism>
<comment type="caution">
    <text evidence="1">The sequence shown here is derived from an EMBL/GenBank/DDBJ whole genome shotgun (WGS) entry which is preliminary data.</text>
</comment>
<evidence type="ECO:0000313" key="1">
    <source>
        <dbReference type="EMBL" id="RST59193.1"/>
    </source>
</evidence>
<evidence type="ECO:0000313" key="2">
    <source>
        <dbReference type="Proteomes" id="UP000287296"/>
    </source>
</evidence>
<dbReference type="SUPFAM" id="SSF52821">
    <property type="entry name" value="Rhodanese/Cell cycle control phosphatase"/>
    <property type="match status" value="1"/>
</dbReference>
<dbReference type="GO" id="GO:0016740">
    <property type="term" value="F:transferase activity"/>
    <property type="evidence" value="ECO:0007669"/>
    <property type="project" value="UniProtKB-KW"/>
</dbReference>
<dbReference type="Proteomes" id="UP000287296">
    <property type="component" value="Unassembled WGS sequence"/>
</dbReference>
<dbReference type="EMBL" id="QYTW02000013">
    <property type="protein sequence ID" value="RST59193.1"/>
    <property type="molecule type" value="Genomic_DNA"/>
</dbReference>
<name>A0A429X7K7_SIMTE</name>
<dbReference type="OrthoDB" id="2967651at2"/>